<dbReference type="Gene3D" id="3.40.50.300">
    <property type="entry name" value="P-loop containing nucleotide triphosphate hydrolases"/>
    <property type="match status" value="1"/>
</dbReference>
<evidence type="ECO:0000259" key="1">
    <source>
        <dbReference type="Pfam" id="PF06745"/>
    </source>
</evidence>
<proteinExistence type="predicted"/>
<name>A0A285FA35_9EURY</name>
<dbReference type="AlphaFoldDB" id="A0A285FA35"/>
<reference evidence="3" key="1">
    <citation type="submission" date="2017-09" db="EMBL/GenBank/DDBJ databases">
        <authorList>
            <person name="Varghese N."/>
            <person name="Submissions S."/>
        </authorList>
    </citation>
    <scope>NUCLEOTIDE SEQUENCE [LARGE SCALE GENOMIC DNA]</scope>
    <source>
        <strain evidence="3">WG-1MB</strain>
    </source>
</reference>
<protein>
    <submittedName>
        <fullName evidence="2">KaiC protein</fullName>
    </submittedName>
</protein>
<feature type="domain" description="KaiC-like" evidence="1">
    <location>
        <begin position="7"/>
        <end position="83"/>
    </location>
</feature>
<keyword evidence="3" id="KW-1185">Reference proteome</keyword>
<accession>A0A285FA35</accession>
<dbReference type="EMBL" id="OBDR01000003">
    <property type="protein sequence ID" value="SNY08149.1"/>
    <property type="molecule type" value="Genomic_DNA"/>
</dbReference>
<dbReference type="InterPro" id="IPR027417">
    <property type="entry name" value="P-loop_NTPase"/>
</dbReference>
<evidence type="ECO:0000313" key="2">
    <source>
        <dbReference type="EMBL" id="SNY08149.1"/>
    </source>
</evidence>
<organism evidence="2 3">
    <name type="scientific">Methanohalophilus euhalobius</name>
    <dbReference type="NCBI Taxonomy" id="51203"/>
    <lineage>
        <taxon>Archaea</taxon>
        <taxon>Methanobacteriati</taxon>
        <taxon>Methanobacteriota</taxon>
        <taxon>Stenosarchaea group</taxon>
        <taxon>Methanomicrobia</taxon>
        <taxon>Methanosarcinales</taxon>
        <taxon>Methanosarcinaceae</taxon>
        <taxon>Methanohalophilus</taxon>
    </lineage>
</organism>
<dbReference type="Pfam" id="PF06745">
    <property type="entry name" value="ATPase"/>
    <property type="match status" value="1"/>
</dbReference>
<sequence>MWNHEESFEKIKPEIIVIDPITIIGCSFDKNTRRRFYYEFFKRMKNWNSLVIVTGEMSEKEIEESTLGYVTDGIIHLTNKEKCKYHTLDGRNHIIRTCDNR</sequence>
<dbReference type="InterPro" id="IPR014774">
    <property type="entry name" value="KaiC-like_dom"/>
</dbReference>
<dbReference type="SUPFAM" id="SSF52540">
    <property type="entry name" value="P-loop containing nucleoside triphosphate hydrolases"/>
    <property type="match status" value="1"/>
</dbReference>
<gene>
    <name evidence="2" type="ORF">SAMN06295989_103234</name>
</gene>
<evidence type="ECO:0000313" key="3">
    <source>
        <dbReference type="Proteomes" id="UP000217726"/>
    </source>
</evidence>
<dbReference type="Proteomes" id="UP000217726">
    <property type="component" value="Unassembled WGS sequence"/>
</dbReference>